<evidence type="ECO:0000256" key="3">
    <source>
        <dbReference type="ARBA" id="ARBA00022576"/>
    </source>
</evidence>
<evidence type="ECO:0000256" key="2">
    <source>
        <dbReference type="ARBA" id="ARBA00012616"/>
    </source>
</evidence>
<comment type="catalytic activity">
    <reaction evidence="6">
        <text>N(6)-[(R)-S(8)-aminomethyldihydrolipoyl]-L-lysyl-[protein] + (6S)-5,6,7,8-tetrahydrofolate = N(6)-[(R)-dihydrolipoyl]-L-lysyl-[protein] + (6R)-5,10-methylene-5,6,7,8-tetrahydrofolate + NH4(+)</text>
        <dbReference type="Rhea" id="RHEA:16945"/>
        <dbReference type="Rhea" id="RHEA-COMP:10475"/>
        <dbReference type="Rhea" id="RHEA-COMP:10492"/>
        <dbReference type="ChEBI" id="CHEBI:15636"/>
        <dbReference type="ChEBI" id="CHEBI:28938"/>
        <dbReference type="ChEBI" id="CHEBI:57453"/>
        <dbReference type="ChEBI" id="CHEBI:83100"/>
        <dbReference type="ChEBI" id="CHEBI:83143"/>
        <dbReference type="EC" id="2.1.2.10"/>
    </reaction>
</comment>
<evidence type="ECO:0000313" key="10">
    <source>
        <dbReference type="Proteomes" id="UP000230025"/>
    </source>
</evidence>
<dbReference type="GO" id="GO:0005960">
    <property type="term" value="C:glycine cleavage complex"/>
    <property type="evidence" value="ECO:0007669"/>
    <property type="project" value="InterPro"/>
</dbReference>
<dbReference type="PANTHER" id="PTHR43757">
    <property type="entry name" value="AMINOMETHYLTRANSFERASE"/>
    <property type="match status" value="1"/>
</dbReference>
<evidence type="ECO:0000313" key="9">
    <source>
        <dbReference type="EMBL" id="PIW31318.1"/>
    </source>
</evidence>
<dbReference type="EMBL" id="PFFY01000349">
    <property type="protein sequence ID" value="PIW31318.1"/>
    <property type="molecule type" value="Genomic_DNA"/>
</dbReference>
<evidence type="ECO:0000259" key="7">
    <source>
        <dbReference type="Pfam" id="PF01571"/>
    </source>
</evidence>
<dbReference type="Proteomes" id="UP000230025">
    <property type="component" value="Unassembled WGS sequence"/>
</dbReference>
<dbReference type="Gene3D" id="3.30.1360.120">
    <property type="entry name" value="Probable tRNA modification gtpase trme, domain 1"/>
    <property type="match status" value="1"/>
</dbReference>
<dbReference type="GO" id="GO:0008483">
    <property type="term" value="F:transaminase activity"/>
    <property type="evidence" value="ECO:0007669"/>
    <property type="project" value="UniProtKB-KW"/>
</dbReference>
<proteinExistence type="inferred from homology"/>
<keyword evidence="3" id="KW-0032">Aminotransferase</keyword>
<dbReference type="Pfam" id="PF08669">
    <property type="entry name" value="GCV_T_C"/>
    <property type="match status" value="1"/>
</dbReference>
<dbReference type="NCBIfam" id="NF001567">
    <property type="entry name" value="PRK00389.1"/>
    <property type="match status" value="1"/>
</dbReference>
<dbReference type="Gene3D" id="2.40.30.110">
    <property type="entry name" value="Aminomethyltransferase beta-barrel domains"/>
    <property type="match status" value="1"/>
</dbReference>
<organism evidence="9 10">
    <name type="scientific">bacterium (Candidatus Ratteibacteria) CG15_BIG_FIL_POST_REV_8_21_14_020_41_12</name>
    <dbReference type="NCBI Taxonomy" id="2014291"/>
    <lineage>
        <taxon>Bacteria</taxon>
        <taxon>Candidatus Ratteibacteria</taxon>
    </lineage>
</organism>
<dbReference type="AlphaFoldDB" id="A0A2M7GVF2"/>
<dbReference type="InterPro" id="IPR006222">
    <property type="entry name" value="GCVT_N"/>
</dbReference>
<dbReference type="PANTHER" id="PTHR43757:SF2">
    <property type="entry name" value="AMINOMETHYLTRANSFERASE, MITOCHONDRIAL"/>
    <property type="match status" value="1"/>
</dbReference>
<comment type="caution">
    <text evidence="9">The sequence shown here is derived from an EMBL/GenBank/DDBJ whole genome shotgun (WGS) entry which is preliminary data.</text>
</comment>
<dbReference type="GO" id="GO:0005829">
    <property type="term" value="C:cytosol"/>
    <property type="evidence" value="ECO:0007669"/>
    <property type="project" value="TreeGrafter"/>
</dbReference>
<evidence type="ECO:0000256" key="4">
    <source>
        <dbReference type="ARBA" id="ARBA00022679"/>
    </source>
</evidence>
<protein>
    <recommendedName>
        <fullName evidence="2">aminomethyltransferase</fullName>
        <ecNumber evidence="2">2.1.2.10</ecNumber>
    </recommendedName>
    <alternativeName>
        <fullName evidence="5">Glycine cleavage system T protein</fullName>
    </alternativeName>
</protein>
<dbReference type="GO" id="GO:0006546">
    <property type="term" value="P:glycine catabolic process"/>
    <property type="evidence" value="ECO:0007669"/>
    <property type="project" value="InterPro"/>
</dbReference>
<dbReference type="InterPro" id="IPR028896">
    <property type="entry name" value="GcvT/YgfZ/DmdA"/>
</dbReference>
<dbReference type="InterPro" id="IPR013977">
    <property type="entry name" value="GcvT_C"/>
</dbReference>
<comment type="similarity">
    <text evidence="1">Belongs to the GcvT family.</text>
</comment>
<dbReference type="SUPFAM" id="SSF101790">
    <property type="entry name" value="Aminomethyltransferase beta-barrel domain"/>
    <property type="match status" value="1"/>
</dbReference>
<feature type="domain" description="Aminomethyltransferase C-terminal" evidence="8">
    <location>
        <begin position="482"/>
        <end position="549"/>
    </location>
</feature>
<evidence type="ECO:0000259" key="8">
    <source>
        <dbReference type="Pfam" id="PF08669"/>
    </source>
</evidence>
<sequence>MTLKFYREQKKMLRNSLKISGERAETFLQQVITSKVSSLKSGGVLSSLLLDKDACLLDIITLKREGEDNFLMVCSNPKKTKLAKSWLEELSNGYVIFDEDILVKINGPVVIEETQVVASSLVRRERKDITKTIYKNHPELFSLSKPYFIGQKRLREIISFSKPEKKIYNFKNLRLSASKKEKLKRTPLYREHLKRGARMISFAGWEMPIFYSNIIREHQAVRSAAALFDIGHMGIIEIKGKGATNFLNIITTNYVWCLKNGESFYAFILSPDGEVMDDVMVYRRNKKDYFLVCNSINQEKIRHWLNSVNSKQYLIDENYPEKEIEEKVILRNLKEQKTILALQGPNSLSILKNIIAKDDVRRLKKLQKREFMETSISGKEVMVAYTGYTGEKIGFELFVSPAESIFIWNSILKEGKELGVIPAGLGARDSTRIEAGFPLYGHELAGKFNISPIEAGLGFYVKFHKPYFIGREALLRKKISNKIILFEMLEKAIPREGYPVIFQGKKIGEVTSGTFSSSANKYIGLAYVALDIGKEFEIEIRGKNYKAKII</sequence>
<gene>
    <name evidence="9" type="primary">gcvT</name>
    <name evidence="9" type="ORF">COW28_07465</name>
</gene>
<dbReference type="InterPro" id="IPR029043">
    <property type="entry name" value="GcvT/YgfZ_C"/>
</dbReference>
<evidence type="ECO:0000256" key="6">
    <source>
        <dbReference type="ARBA" id="ARBA00047665"/>
    </source>
</evidence>
<evidence type="ECO:0000256" key="1">
    <source>
        <dbReference type="ARBA" id="ARBA00008609"/>
    </source>
</evidence>
<dbReference type="InterPro" id="IPR006223">
    <property type="entry name" value="GcvT"/>
</dbReference>
<dbReference type="Gene3D" id="3.30.70.1400">
    <property type="entry name" value="Aminomethyltransferase beta-barrel domains"/>
    <property type="match status" value="2"/>
</dbReference>
<feature type="domain" description="GCVT N-terminal" evidence="7">
    <location>
        <begin position="188"/>
        <end position="465"/>
    </location>
</feature>
<accession>A0A2M7GVF2</accession>
<dbReference type="EC" id="2.1.2.10" evidence="2"/>
<name>A0A2M7GVF2_9BACT</name>
<keyword evidence="4" id="KW-0808">Transferase</keyword>
<dbReference type="NCBIfam" id="TIGR00528">
    <property type="entry name" value="gcvT"/>
    <property type="match status" value="1"/>
</dbReference>
<dbReference type="InterPro" id="IPR027266">
    <property type="entry name" value="TrmE/GcvT-like"/>
</dbReference>
<dbReference type="SUPFAM" id="SSF103025">
    <property type="entry name" value="Folate-binding domain"/>
    <property type="match status" value="2"/>
</dbReference>
<evidence type="ECO:0000256" key="5">
    <source>
        <dbReference type="ARBA" id="ARBA00031395"/>
    </source>
</evidence>
<dbReference type="Gene3D" id="4.10.1250.10">
    <property type="entry name" value="Aminomethyltransferase fragment"/>
    <property type="match status" value="1"/>
</dbReference>
<reference evidence="10" key="1">
    <citation type="submission" date="2017-09" db="EMBL/GenBank/DDBJ databases">
        <title>Depth-based differentiation of microbial function through sediment-hosted aquifers and enrichment of novel symbionts in the deep terrestrial subsurface.</title>
        <authorList>
            <person name="Probst A.J."/>
            <person name="Ladd B."/>
            <person name="Jarett J.K."/>
            <person name="Geller-Mcgrath D.E."/>
            <person name="Sieber C.M.K."/>
            <person name="Emerson J.B."/>
            <person name="Anantharaman K."/>
            <person name="Thomas B.C."/>
            <person name="Malmstrom R."/>
            <person name="Stieglmeier M."/>
            <person name="Klingl A."/>
            <person name="Woyke T."/>
            <person name="Ryan C.M."/>
            <person name="Banfield J.F."/>
        </authorList>
    </citation>
    <scope>NUCLEOTIDE SEQUENCE [LARGE SCALE GENOMIC DNA]</scope>
</reference>
<dbReference type="GO" id="GO:0004047">
    <property type="term" value="F:aminomethyltransferase activity"/>
    <property type="evidence" value="ECO:0007669"/>
    <property type="project" value="UniProtKB-EC"/>
</dbReference>
<dbReference type="Pfam" id="PF01571">
    <property type="entry name" value="GCV_T"/>
    <property type="match status" value="1"/>
</dbReference>